<name>A0A7I8VS43_9ANNE</name>
<dbReference type="PROSITE" id="PS50294">
    <property type="entry name" value="WD_REPEATS_REGION"/>
    <property type="match status" value="5"/>
</dbReference>
<feature type="coiled-coil region" evidence="6">
    <location>
        <begin position="8"/>
        <end position="42"/>
    </location>
</feature>
<dbReference type="CDD" id="cd00200">
    <property type="entry name" value="WD40"/>
    <property type="match status" value="1"/>
</dbReference>
<organism evidence="7 8">
    <name type="scientific">Dimorphilus gyrociliatus</name>
    <dbReference type="NCBI Taxonomy" id="2664684"/>
    <lineage>
        <taxon>Eukaryota</taxon>
        <taxon>Metazoa</taxon>
        <taxon>Spiralia</taxon>
        <taxon>Lophotrochozoa</taxon>
        <taxon>Annelida</taxon>
        <taxon>Polychaeta</taxon>
        <taxon>Polychaeta incertae sedis</taxon>
        <taxon>Dinophilidae</taxon>
        <taxon>Dimorphilus</taxon>
    </lineage>
</organism>
<evidence type="ECO:0000256" key="1">
    <source>
        <dbReference type="ARBA" id="ARBA00009768"/>
    </source>
</evidence>
<feature type="repeat" description="WD" evidence="5">
    <location>
        <begin position="62"/>
        <end position="103"/>
    </location>
</feature>
<dbReference type="Proteomes" id="UP000549394">
    <property type="component" value="Unassembled WGS sequence"/>
</dbReference>
<dbReference type="InterPro" id="IPR036322">
    <property type="entry name" value="WD40_repeat_dom_sf"/>
</dbReference>
<dbReference type="PRINTS" id="PR00320">
    <property type="entry name" value="GPROTEINBRPT"/>
</dbReference>
<reference evidence="7 8" key="1">
    <citation type="submission" date="2020-08" db="EMBL/GenBank/DDBJ databases">
        <authorList>
            <person name="Hejnol A."/>
        </authorList>
    </citation>
    <scope>NUCLEOTIDE SEQUENCE [LARGE SCALE GENOMIC DNA]</scope>
</reference>
<dbReference type="InterPro" id="IPR001680">
    <property type="entry name" value="WD40_rpt"/>
</dbReference>
<keyword evidence="3" id="KW-0677">Repeat</keyword>
<evidence type="ECO:0000256" key="3">
    <source>
        <dbReference type="ARBA" id="ARBA00022737"/>
    </source>
</evidence>
<dbReference type="PANTHER" id="PTHR19850">
    <property type="entry name" value="GUANINE NUCLEOTIDE-BINDING PROTEIN BETA G PROTEIN BETA"/>
    <property type="match status" value="1"/>
</dbReference>
<keyword evidence="8" id="KW-1185">Reference proteome</keyword>
<evidence type="ECO:0000256" key="2">
    <source>
        <dbReference type="ARBA" id="ARBA00022574"/>
    </source>
</evidence>
<dbReference type="Pfam" id="PF25391">
    <property type="entry name" value="WD40_Gbeta"/>
    <property type="match status" value="1"/>
</dbReference>
<feature type="repeat" description="WD" evidence="5">
    <location>
        <begin position="191"/>
        <end position="234"/>
    </location>
</feature>
<evidence type="ECO:0000256" key="6">
    <source>
        <dbReference type="SAM" id="Coils"/>
    </source>
</evidence>
<dbReference type="AlphaFoldDB" id="A0A7I8VS43"/>
<feature type="repeat" description="WD" evidence="5">
    <location>
        <begin position="149"/>
        <end position="190"/>
    </location>
</feature>
<evidence type="ECO:0000256" key="5">
    <source>
        <dbReference type="PROSITE-ProRule" id="PRU00221"/>
    </source>
</evidence>
<keyword evidence="6" id="KW-0175">Coiled coil</keyword>
<dbReference type="OrthoDB" id="10255630at2759"/>
<dbReference type="InterPro" id="IPR020472">
    <property type="entry name" value="WD40_PAC1"/>
</dbReference>
<dbReference type="PROSITE" id="PS00678">
    <property type="entry name" value="WD_REPEATS_1"/>
    <property type="match status" value="2"/>
</dbReference>
<dbReference type="PRINTS" id="PR00319">
    <property type="entry name" value="GPROTEINB"/>
</dbReference>
<keyword evidence="4" id="KW-0807">Transducer</keyword>
<dbReference type="InterPro" id="IPR001632">
    <property type="entry name" value="WD40_G-protein_beta-like"/>
</dbReference>
<evidence type="ECO:0000313" key="8">
    <source>
        <dbReference type="Proteomes" id="UP000549394"/>
    </source>
</evidence>
<dbReference type="EMBL" id="CAJFCJ010000009">
    <property type="protein sequence ID" value="CAD5119138.1"/>
    <property type="molecule type" value="Genomic_DNA"/>
</dbReference>
<dbReference type="PIRSF" id="PIRSF002394">
    <property type="entry name" value="GN-bd_beta"/>
    <property type="match status" value="1"/>
</dbReference>
<sequence length="353" mass="39100">MATEGLRVENQSATLDSLQREAENLKKKLEEEKDKLKDIDINVVAQRLDPLAPISLKPRKVLKGHLAKVLCMDWSNDKRHVVSSSQDGKLLVWDAFSTNKEHAFSMQTTWVMACCYAPSSTLIACGGLDNKCTIYPLTMEEDQAKKKVVGTHASYLSCCEFTHSDHQIVTGSGDSTLALWDVESGTLMHSFHGHTGDVTSLHLSPTECGSVLASGSCDNTLMIWDMRTGQCAQMFDSHESDVNAVRFYPSGDAVASASDDATCRLFDLRADREVCAYKKQSVIFGCNSIDFSLSGRILFAGYNDYVVNLWDTLKSTRLCMLYGHDNRVSCVRVSPDGTALCTSSWDYTLRIWA</sequence>
<dbReference type="PROSITE" id="PS50082">
    <property type="entry name" value="WD_REPEATS_2"/>
    <property type="match status" value="5"/>
</dbReference>
<comment type="similarity">
    <text evidence="1">Belongs to the WD repeat G protein beta family.</text>
</comment>
<evidence type="ECO:0000256" key="4">
    <source>
        <dbReference type="ARBA" id="ARBA00023224"/>
    </source>
</evidence>
<dbReference type="InterPro" id="IPR019775">
    <property type="entry name" value="WD40_repeat_CS"/>
</dbReference>
<dbReference type="SMART" id="SM00320">
    <property type="entry name" value="WD40"/>
    <property type="match status" value="7"/>
</dbReference>
<comment type="caution">
    <text evidence="7">The sequence shown here is derived from an EMBL/GenBank/DDBJ whole genome shotgun (WGS) entry which is preliminary data.</text>
</comment>
<protein>
    <submittedName>
        <fullName evidence="7">DgyrCDS7778</fullName>
    </submittedName>
</protein>
<dbReference type="Gene3D" id="2.130.10.10">
    <property type="entry name" value="YVTN repeat-like/Quinoprotein amine dehydrogenase"/>
    <property type="match status" value="1"/>
</dbReference>
<feature type="repeat" description="WD" evidence="5">
    <location>
        <begin position="235"/>
        <end position="276"/>
    </location>
</feature>
<dbReference type="InterPro" id="IPR016346">
    <property type="entry name" value="G-protein_beta_1-5"/>
</dbReference>
<feature type="repeat" description="WD" evidence="5">
    <location>
        <begin position="321"/>
        <end position="353"/>
    </location>
</feature>
<proteinExistence type="inferred from homology"/>
<evidence type="ECO:0000313" key="7">
    <source>
        <dbReference type="EMBL" id="CAD5119138.1"/>
    </source>
</evidence>
<dbReference type="SUPFAM" id="SSF50978">
    <property type="entry name" value="WD40 repeat-like"/>
    <property type="match status" value="1"/>
</dbReference>
<dbReference type="GO" id="GO:0007165">
    <property type="term" value="P:signal transduction"/>
    <property type="evidence" value="ECO:0007669"/>
    <property type="project" value="UniProtKB-KW"/>
</dbReference>
<accession>A0A7I8VS43</accession>
<dbReference type="InterPro" id="IPR015943">
    <property type="entry name" value="WD40/YVTN_repeat-like_dom_sf"/>
</dbReference>
<gene>
    <name evidence="7" type="ORF">DGYR_LOCUS7423</name>
</gene>
<keyword evidence="2 5" id="KW-0853">WD repeat</keyword>